<name>A0A5B7CWA5_PORTR</name>
<evidence type="ECO:0000313" key="1">
    <source>
        <dbReference type="EMBL" id="MPC13689.1"/>
    </source>
</evidence>
<dbReference type="Proteomes" id="UP000324222">
    <property type="component" value="Unassembled WGS sequence"/>
</dbReference>
<keyword evidence="2" id="KW-1185">Reference proteome</keyword>
<dbReference type="AlphaFoldDB" id="A0A5B7CWA5"/>
<sequence>MEISSDDGRIQLAHVARQDLCRVTKVNGPPKAGQGTISLQADAEDGVSLHSSNTFIALSLPVPYVTGSGITSKGLVVSYSAQSRHTTAGLTQGKVLHYHNFFPDNSLCFTSVHHLRTRTAVHLALGDSSASLTLLFHYHPFFLDFFRHVLPHQRCSVFLSH</sequence>
<proteinExistence type="predicted"/>
<dbReference type="EMBL" id="VSRR010000299">
    <property type="protein sequence ID" value="MPC13689.1"/>
    <property type="molecule type" value="Genomic_DNA"/>
</dbReference>
<organism evidence="1 2">
    <name type="scientific">Portunus trituberculatus</name>
    <name type="common">Swimming crab</name>
    <name type="synonym">Neptunus trituberculatus</name>
    <dbReference type="NCBI Taxonomy" id="210409"/>
    <lineage>
        <taxon>Eukaryota</taxon>
        <taxon>Metazoa</taxon>
        <taxon>Ecdysozoa</taxon>
        <taxon>Arthropoda</taxon>
        <taxon>Crustacea</taxon>
        <taxon>Multicrustacea</taxon>
        <taxon>Malacostraca</taxon>
        <taxon>Eumalacostraca</taxon>
        <taxon>Eucarida</taxon>
        <taxon>Decapoda</taxon>
        <taxon>Pleocyemata</taxon>
        <taxon>Brachyura</taxon>
        <taxon>Eubrachyura</taxon>
        <taxon>Portunoidea</taxon>
        <taxon>Portunidae</taxon>
        <taxon>Portuninae</taxon>
        <taxon>Portunus</taxon>
    </lineage>
</organism>
<accession>A0A5B7CWA5</accession>
<reference evidence="1 2" key="1">
    <citation type="submission" date="2019-05" db="EMBL/GenBank/DDBJ databases">
        <title>Another draft genome of Portunus trituberculatus and its Hox gene families provides insights of decapod evolution.</title>
        <authorList>
            <person name="Jeong J.-H."/>
            <person name="Song I."/>
            <person name="Kim S."/>
            <person name="Choi T."/>
            <person name="Kim D."/>
            <person name="Ryu S."/>
            <person name="Kim W."/>
        </authorList>
    </citation>
    <scope>NUCLEOTIDE SEQUENCE [LARGE SCALE GENOMIC DNA]</scope>
    <source>
        <tissue evidence="1">Muscle</tissue>
    </source>
</reference>
<comment type="caution">
    <text evidence="1">The sequence shown here is derived from an EMBL/GenBank/DDBJ whole genome shotgun (WGS) entry which is preliminary data.</text>
</comment>
<gene>
    <name evidence="1" type="ORF">E2C01_006432</name>
</gene>
<protein>
    <submittedName>
        <fullName evidence="1">Uncharacterized protein</fullName>
    </submittedName>
</protein>
<evidence type="ECO:0000313" key="2">
    <source>
        <dbReference type="Proteomes" id="UP000324222"/>
    </source>
</evidence>